<gene>
    <name evidence="2" type="ORF">PLANPX_3680</name>
</gene>
<proteinExistence type="predicted"/>
<evidence type="ECO:0000313" key="3">
    <source>
        <dbReference type="Proteomes" id="UP000326837"/>
    </source>
</evidence>
<dbReference type="KEGG" id="lpav:PLANPX_3680"/>
<dbReference type="Proteomes" id="UP000326837">
    <property type="component" value="Chromosome"/>
</dbReference>
<dbReference type="AlphaFoldDB" id="A0A5K7XC33"/>
<protein>
    <submittedName>
        <fullName evidence="2">Uncharacterized protein</fullName>
    </submittedName>
</protein>
<name>A0A5K7XC33_9BACT</name>
<evidence type="ECO:0000313" key="2">
    <source>
        <dbReference type="EMBL" id="BBO34068.1"/>
    </source>
</evidence>
<reference evidence="3" key="1">
    <citation type="submission" date="2019-10" db="EMBL/GenBank/DDBJ databases">
        <title>Lacipirellula parvula gen. nov., sp. nov., representing a lineage of planctomycetes widespread in freshwater anoxic habitats, and description of the family Lacipirellulaceae.</title>
        <authorList>
            <person name="Dedysh S.N."/>
            <person name="Kulichevskaya I.S."/>
            <person name="Beletsky A.V."/>
            <person name="Rakitin A.L."/>
            <person name="Mardanov A.V."/>
            <person name="Ivanova A.A."/>
            <person name="Saltykova V.X."/>
            <person name="Rijpstra W.I.C."/>
            <person name="Sinninghe Damste J.S."/>
            <person name="Ravin N.V."/>
        </authorList>
    </citation>
    <scope>NUCLEOTIDE SEQUENCE [LARGE SCALE GENOMIC DNA]</scope>
    <source>
        <strain evidence="3">PX69</strain>
    </source>
</reference>
<dbReference type="EMBL" id="AP021861">
    <property type="protein sequence ID" value="BBO34068.1"/>
    <property type="molecule type" value="Genomic_DNA"/>
</dbReference>
<evidence type="ECO:0000256" key="1">
    <source>
        <dbReference type="SAM" id="MobiDB-lite"/>
    </source>
</evidence>
<sequence>MNQVSSARRQVTDGRGVKRAMRAGRIGNWRGMKQGARRSFSRRHGLRD</sequence>
<feature type="compositionally biased region" description="Basic residues" evidence="1">
    <location>
        <begin position="35"/>
        <end position="48"/>
    </location>
</feature>
<feature type="region of interest" description="Disordered" evidence="1">
    <location>
        <begin position="1"/>
        <end position="48"/>
    </location>
</feature>
<organism evidence="2 3">
    <name type="scientific">Lacipirellula parvula</name>
    <dbReference type="NCBI Taxonomy" id="2650471"/>
    <lineage>
        <taxon>Bacteria</taxon>
        <taxon>Pseudomonadati</taxon>
        <taxon>Planctomycetota</taxon>
        <taxon>Planctomycetia</taxon>
        <taxon>Pirellulales</taxon>
        <taxon>Lacipirellulaceae</taxon>
        <taxon>Lacipirellula</taxon>
    </lineage>
</organism>
<keyword evidence="3" id="KW-1185">Reference proteome</keyword>
<accession>A0A5K7XC33</accession>